<dbReference type="Proteomes" id="UP001595817">
    <property type="component" value="Unassembled WGS sequence"/>
</dbReference>
<evidence type="ECO:0000256" key="1">
    <source>
        <dbReference type="SAM" id="Phobius"/>
    </source>
</evidence>
<dbReference type="RefSeq" id="WP_378154889.1">
    <property type="nucleotide sequence ID" value="NZ_JBHSEC010000019.1"/>
</dbReference>
<keyword evidence="1" id="KW-0812">Transmembrane</keyword>
<accession>A0ABV8X6Y2</accession>
<reference evidence="3" key="1">
    <citation type="journal article" date="2019" name="Int. J. Syst. Evol. Microbiol.">
        <title>The Global Catalogue of Microorganisms (GCM) 10K type strain sequencing project: providing services to taxonomists for standard genome sequencing and annotation.</title>
        <authorList>
            <consortium name="The Broad Institute Genomics Platform"/>
            <consortium name="The Broad Institute Genome Sequencing Center for Infectious Disease"/>
            <person name="Wu L."/>
            <person name="Ma J."/>
        </authorList>
    </citation>
    <scope>NUCLEOTIDE SEQUENCE [LARGE SCALE GENOMIC DNA]</scope>
    <source>
        <strain evidence="3">CCUG 59778</strain>
    </source>
</reference>
<keyword evidence="1" id="KW-0472">Membrane</keyword>
<evidence type="ECO:0000313" key="2">
    <source>
        <dbReference type="EMBL" id="MFC4410725.1"/>
    </source>
</evidence>
<comment type="caution">
    <text evidence="2">The sequence shown here is derived from an EMBL/GenBank/DDBJ whole genome shotgun (WGS) entry which is preliminary data.</text>
</comment>
<sequence>MPNKKKIEELEHLLNELKAQDETSVTVEEAAGRWSKPKVFTFRSFLRFFWKTKYLWIALIVIALLIALPFITFNYLTNGSTFMEKKGAVVEQIIDLQELATAESYTKVLVEREDNQLFGKDIGLNIPGTKRELLVVIPGSVKAGVDFSKVDSGDVDVNEKDKTMKLTLPAAEFLGEPSLDFNHVEIYSHEGLFRTEANIEEAYELAEEAKKLIIEESAGQGLLQMAEENARTTVEEMFSITGYDVEIEFKEPDQNATIQ</sequence>
<keyword evidence="1" id="KW-1133">Transmembrane helix</keyword>
<dbReference type="InterPro" id="IPR025324">
    <property type="entry name" value="DUF4230"/>
</dbReference>
<organism evidence="2 3">
    <name type="scientific">Chungangia koreensis</name>
    <dbReference type="NCBI Taxonomy" id="752657"/>
    <lineage>
        <taxon>Bacteria</taxon>
        <taxon>Bacillati</taxon>
        <taxon>Bacillota</taxon>
        <taxon>Bacilli</taxon>
        <taxon>Lactobacillales</taxon>
        <taxon>Chungangia</taxon>
    </lineage>
</organism>
<gene>
    <name evidence="2" type="ORF">ACFOZY_09895</name>
</gene>
<proteinExistence type="predicted"/>
<keyword evidence="3" id="KW-1185">Reference proteome</keyword>
<dbReference type="Pfam" id="PF14014">
    <property type="entry name" value="DUF4230"/>
    <property type="match status" value="1"/>
</dbReference>
<protein>
    <submittedName>
        <fullName evidence="2">DUF4230 domain-containing protein</fullName>
    </submittedName>
</protein>
<dbReference type="EMBL" id="JBHSEC010000019">
    <property type="protein sequence ID" value="MFC4410725.1"/>
    <property type="molecule type" value="Genomic_DNA"/>
</dbReference>
<name>A0ABV8X6Y2_9LACT</name>
<feature type="transmembrane region" description="Helical" evidence="1">
    <location>
        <begin position="54"/>
        <end position="76"/>
    </location>
</feature>
<evidence type="ECO:0000313" key="3">
    <source>
        <dbReference type="Proteomes" id="UP001595817"/>
    </source>
</evidence>